<organism evidence="17 18">
    <name type="scientific">Thermoanaerobacterium thermosaccharolyticum (strain ATCC 7956 / DSM 571 / NCIMB 9385 / NCA 3814 / NCTC 13789 / WDCM 00135 / 2032)</name>
    <name type="common">Clostridium thermosaccharolyticum</name>
    <dbReference type="NCBI Taxonomy" id="580327"/>
    <lineage>
        <taxon>Bacteria</taxon>
        <taxon>Bacillati</taxon>
        <taxon>Bacillota</taxon>
        <taxon>Clostridia</taxon>
        <taxon>Thermoanaerobacterales</taxon>
        <taxon>Thermoanaerobacteraceae</taxon>
        <taxon>Thermoanaerobacterium</taxon>
    </lineage>
</organism>
<dbReference type="GO" id="GO:0004176">
    <property type="term" value="F:ATP-dependent peptidase activity"/>
    <property type="evidence" value="ECO:0007669"/>
    <property type="project" value="UniProtKB-UniRule"/>
</dbReference>
<dbReference type="HAMAP" id="MF_01973">
    <property type="entry name" value="lon_bact"/>
    <property type="match status" value="1"/>
</dbReference>
<dbReference type="PROSITE" id="PS01046">
    <property type="entry name" value="LON_SER"/>
    <property type="match status" value="1"/>
</dbReference>
<dbReference type="KEGG" id="ttm:Tthe_0885"/>
<feature type="domain" description="Lon proteolytic" evidence="15">
    <location>
        <begin position="590"/>
        <end position="771"/>
    </location>
</feature>
<keyword evidence="6 9" id="KW-0720">Serine protease</keyword>
<dbReference type="FunFam" id="3.30.230.10:FF:000010">
    <property type="entry name" value="Lon protease"/>
    <property type="match status" value="1"/>
</dbReference>
<dbReference type="SMART" id="SM00382">
    <property type="entry name" value="AAA"/>
    <property type="match status" value="1"/>
</dbReference>
<evidence type="ECO:0000256" key="4">
    <source>
        <dbReference type="ARBA" id="ARBA00022741"/>
    </source>
</evidence>
<dbReference type="InterPro" id="IPR027543">
    <property type="entry name" value="Lon_bac"/>
</dbReference>
<dbReference type="InterPro" id="IPR020568">
    <property type="entry name" value="Ribosomal_Su5_D2-typ_SF"/>
</dbReference>
<dbReference type="Gene3D" id="3.40.50.300">
    <property type="entry name" value="P-loop containing nucleotide triphosphate hydrolases"/>
    <property type="match status" value="1"/>
</dbReference>
<dbReference type="eggNOG" id="COG0466">
    <property type="taxonomic scope" value="Bacteria"/>
</dbReference>
<dbReference type="GO" id="GO:0005524">
    <property type="term" value="F:ATP binding"/>
    <property type="evidence" value="ECO:0007669"/>
    <property type="project" value="UniProtKB-UniRule"/>
</dbReference>
<dbReference type="MEROPS" id="S16.001"/>
<reference evidence="17 18" key="1">
    <citation type="submission" date="2010-08" db="EMBL/GenBank/DDBJ databases">
        <title>Complete sequence of Thermoanaerobacterium thermosaccharolyticum DSM 571.</title>
        <authorList>
            <consortium name="US DOE Joint Genome Institute"/>
            <person name="Lucas S."/>
            <person name="Copeland A."/>
            <person name="Lapidus A."/>
            <person name="Cheng J.-F."/>
            <person name="Bruce D."/>
            <person name="Goodwin L."/>
            <person name="Pitluck S."/>
            <person name="Teshima H."/>
            <person name="Detter J.C."/>
            <person name="Han C."/>
            <person name="Tapia R."/>
            <person name="Land M."/>
            <person name="Hauser L."/>
            <person name="Chang Y.-J."/>
            <person name="Jeffries C."/>
            <person name="Kyrpides N."/>
            <person name="Ivanova N."/>
            <person name="Mikhailova N."/>
            <person name="Hemme C.L."/>
            <person name="Woyke T."/>
        </authorList>
    </citation>
    <scope>NUCLEOTIDE SEQUENCE [LARGE SCALE GENOMIC DNA]</scope>
    <source>
        <strain evidence="18">ATCC 7956 / DSM 571 / NCIMB 9385 / NCA 3814 / NCTC 13789 / WDCM 00135 / 2032</strain>
    </source>
</reference>
<dbReference type="PANTHER" id="PTHR10046">
    <property type="entry name" value="ATP DEPENDENT LON PROTEASE FAMILY MEMBER"/>
    <property type="match status" value="1"/>
</dbReference>
<evidence type="ECO:0000256" key="11">
    <source>
        <dbReference type="PIRSR" id="PIRSR001174-1"/>
    </source>
</evidence>
<keyword evidence="4 9" id="KW-0547">Nucleotide-binding</keyword>
<evidence type="ECO:0000256" key="10">
    <source>
        <dbReference type="PIRNR" id="PIRNR001174"/>
    </source>
</evidence>
<dbReference type="Pfam" id="PF00004">
    <property type="entry name" value="AAA"/>
    <property type="match status" value="1"/>
</dbReference>
<dbReference type="PRINTS" id="PR00830">
    <property type="entry name" value="ENDOLAPTASE"/>
</dbReference>
<dbReference type="Gene3D" id="2.30.130.40">
    <property type="entry name" value="LON domain-like"/>
    <property type="match status" value="1"/>
</dbReference>
<evidence type="ECO:0000313" key="18">
    <source>
        <dbReference type="Proteomes" id="UP000001626"/>
    </source>
</evidence>
<dbReference type="InterPro" id="IPR008269">
    <property type="entry name" value="Lon_proteolytic"/>
</dbReference>
<evidence type="ECO:0000256" key="2">
    <source>
        <dbReference type="ARBA" id="ARBA00022490"/>
    </source>
</evidence>
<dbReference type="EC" id="3.4.21.53" evidence="9 10"/>
<dbReference type="NCBIfam" id="NF008053">
    <property type="entry name" value="PRK10787.1"/>
    <property type="match status" value="1"/>
</dbReference>
<dbReference type="InterPro" id="IPR003111">
    <property type="entry name" value="Lon_prtase_N"/>
</dbReference>
<evidence type="ECO:0000256" key="8">
    <source>
        <dbReference type="ARBA" id="ARBA00023016"/>
    </source>
</evidence>
<dbReference type="Gene3D" id="1.20.58.1480">
    <property type="match status" value="1"/>
</dbReference>
<evidence type="ECO:0000259" key="16">
    <source>
        <dbReference type="PROSITE" id="PS51787"/>
    </source>
</evidence>
<dbReference type="InterPro" id="IPR027417">
    <property type="entry name" value="P-loop_NTPase"/>
</dbReference>
<dbReference type="InterPro" id="IPR008268">
    <property type="entry name" value="Peptidase_S16_AS"/>
</dbReference>
<comment type="catalytic activity">
    <reaction evidence="9 10 13">
        <text>Hydrolysis of proteins in presence of ATP.</text>
        <dbReference type="EC" id="3.4.21.53"/>
    </reaction>
</comment>
<evidence type="ECO:0000256" key="5">
    <source>
        <dbReference type="ARBA" id="ARBA00022801"/>
    </source>
</evidence>
<feature type="domain" description="Lon N-terminal" evidence="16">
    <location>
        <begin position="7"/>
        <end position="202"/>
    </location>
</feature>
<dbReference type="InterPro" id="IPR054594">
    <property type="entry name" value="Lon_lid"/>
</dbReference>
<dbReference type="STRING" id="580327.Tthe_0885"/>
<dbReference type="PROSITE" id="PS51787">
    <property type="entry name" value="LON_N"/>
    <property type="match status" value="1"/>
</dbReference>
<comment type="subunit">
    <text evidence="9 10">Homohexamer. Organized in a ring with a central cavity.</text>
</comment>
<dbReference type="Proteomes" id="UP000001626">
    <property type="component" value="Chromosome"/>
</dbReference>
<evidence type="ECO:0000256" key="3">
    <source>
        <dbReference type="ARBA" id="ARBA00022670"/>
    </source>
</evidence>
<evidence type="ECO:0000256" key="14">
    <source>
        <dbReference type="RuleBase" id="RU000591"/>
    </source>
</evidence>
<keyword evidence="8 9" id="KW-0346">Stress response</keyword>
<dbReference type="GO" id="GO:0043565">
    <property type="term" value="F:sequence-specific DNA binding"/>
    <property type="evidence" value="ECO:0007669"/>
    <property type="project" value="UniProtKB-UniRule"/>
</dbReference>
<dbReference type="InterPro" id="IPR027065">
    <property type="entry name" value="Lon_Prtase"/>
</dbReference>
<dbReference type="SUPFAM" id="SSF88697">
    <property type="entry name" value="PUA domain-like"/>
    <property type="match status" value="1"/>
</dbReference>
<evidence type="ECO:0000256" key="6">
    <source>
        <dbReference type="ARBA" id="ARBA00022825"/>
    </source>
</evidence>
<dbReference type="Gene3D" id="3.30.230.10">
    <property type="match status" value="1"/>
</dbReference>
<gene>
    <name evidence="9" type="primary">lon</name>
    <name evidence="17" type="ordered locus">Tthe_0885</name>
</gene>
<dbReference type="NCBIfam" id="TIGR00763">
    <property type="entry name" value="lon"/>
    <property type="match status" value="1"/>
</dbReference>
<dbReference type="InterPro" id="IPR046336">
    <property type="entry name" value="Lon_prtase_N_sf"/>
</dbReference>
<dbReference type="InterPro" id="IPR015947">
    <property type="entry name" value="PUA-like_sf"/>
</dbReference>
<dbReference type="Pfam" id="PF02190">
    <property type="entry name" value="LON_substr_bdg"/>
    <property type="match status" value="1"/>
</dbReference>
<dbReference type="PROSITE" id="PS51786">
    <property type="entry name" value="LON_PROTEOLYTIC"/>
    <property type="match status" value="1"/>
</dbReference>
<dbReference type="SMART" id="SM00464">
    <property type="entry name" value="LON"/>
    <property type="match status" value="1"/>
</dbReference>
<evidence type="ECO:0000256" key="7">
    <source>
        <dbReference type="ARBA" id="ARBA00022840"/>
    </source>
</evidence>
<dbReference type="Gene3D" id="1.20.5.5270">
    <property type="match status" value="1"/>
</dbReference>
<evidence type="ECO:0000256" key="12">
    <source>
        <dbReference type="PIRSR" id="PIRSR001174-2"/>
    </source>
</evidence>
<evidence type="ECO:0000313" key="17">
    <source>
        <dbReference type="EMBL" id="ADL68423.1"/>
    </source>
</evidence>
<dbReference type="GO" id="GO:0006515">
    <property type="term" value="P:protein quality control for misfolded or incompletely synthesized proteins"/>
    <property type="evidence" value="ECO:0007669"/>
    <property type="project" value="UniProtKB-UniRule"/>
</dbReference>
<dbReference type="EMBL" id="CP002171">
    <property type="protein sequence ID" value="ADL68423.1"/>
    <property type="molecule type" value="Genomic_DNA"/>
</dbReference>
<comment type="similarity">
    <text evidence="9 10 13 14">Belongs to the peptidase S16 family.</text>
</comment>
<dbReference type="GO" id="GO:0034605">
    <property type="term" value="P:cellular response to heat"/>
    <property type="evidence" value="ECO:0007669"/>
    <property type="project" value="UniProtKB-UniRule"/>
</dbReference>
<dbReference type="SUPFAM" id="SSF54211">
    <property type="entry name" value="Ribosomal protein S5 domain 2-like"/>
    <property type="match status" value="1"/>
</dbReference>
<keyword evidence="7 9" id="KW-0067">ATP-binding</keyword>
<comment type="function">
    <text evidence="9">ATP-dependent serine protease that mediates the selective degradation of mutant and abnormal proteins as well as certain short-lived regulatory proteins. Required for cellular homeostasis and for survival from DNA damage and developmental changes induced by stress. Degrades polypeptides processively to yield small peptide fragments that are 5 to 10 amino acids long. Binds to DNA in a double-stranded, site-specific manner.</text>
</comment>
<feature type="active site" evidence="9 11">
    <location>
        <position position="720"/>
    </location>
</feature>
<dbReference type="GO" id="GO:0016887">
    <property type="term" value="F:ATP hydrolysis activity"/>
    <property type="evidence" value="ECO:0007669"/>
    <property type="project" value="UniProtKB-UniRule"/>
</dbReference>
<keyword evidence="2 9" id="KW-0963">Cytoplasm</keyword>
<dbReference type="InterPro" id="IPR003959">
    <property type="entry name" value="ATPase_AAA_core"/>
</dbReference>
<dbReference type="GO" id="GO:0004252">
    <property type="term" value="F:serine-type endopeptidase activity"/>
    <property type="evidence" value="ECO:0007669"/>
    <property type="project" value="UniProtKB-UniRule"/>
</dbReference>
<proteinExistence type="evidence at transcript level"/>
<dbReference type="Gene3D" id="1.10.8.60">
    <property type="match status" value="1"/>
</dbReference>
<comment type="induction">
    <text evidence="9">By heat shock.</text>
</comment>
<dbReference type="HOGENOM" id="CLU_004109_4_3_9"/>
<keyword evidence="5 9" id="KW-0378">Hydrolase</keyword>
<comment type="subcellular location">
    <subcellularLocation>
        <location evidence="1 9 10">Cytoplasm</location>
    </subcellularLocation>
</comment>
<feature type="active site" evidence="9 11">
    <location>
        <position position="677"/>
    </location>
</feature>
<dbReference type="FunFam" id="1.20.5.5270:FF:000002">
    <property type="entry name" value="Lon protease homolog"/>
    <property type="match status" value="1"/>
</dbReference>
<keyword evidence="3 9" id="KW-0645">Protease</keyword>
<evidence type="ECO:0000256" key="9">
    <source>
        <dbReference type="HAMAP-Rule" id="MF_01973"/>
    </source>
</evidence>
<dbReference type="InterPro" id="IPR003593">
    <property type="entry name" value="AAA+_ATPase"/>
</dbReference>
<dbReference type="InterPro" id="IPR004815">
    <property type="entry name" value="Lon_bac/euk-typ"/>
</dbReference>
<name>D9TM43_THETC</name>
<dbReference type="PIRSF" id="PIRSF001174">
    <property type="entry name" value="Lon_proteas"/>
    <property type="match status" value="1"/>
</dbReference>
<dbReference type="InterPro" id="IPR014721">
    <property type="entry name" value="Ribsml_uS5_D2-typ_fold_subgr"/>
</dbReference>
<evidence type="ECO:0000256" key="13">
    <source>
        <dbReference type="PROSITE-ProRule" id="PRU01122"/>
    </source>
</evidence>
<dbReference type="Pfam" id="PF22667">
    <property type="entry name" value="Lon_lid"/>
    <property type="match status" value="1"/>
</dbReference>
<sequence>MDKKYILPMVPLRGLTVFPYMVLHFDVGRGKSVKAIEEAMLRNQLVFLVTQKHADIDEPTIDDIYSVGTITKVKQMLRLPGEVVRVLVEGISRAELKNLISSESFFEVEVIEKIDNTEIQKDSELEALMRSVTSAFEEYISISSKIPLDSIYNVVSVEEPGRLADVITEHLSLNQSQNQELLECFDTKERLEKLLGFILKELDILEIEKKINMRVHKQIDKSQREYYLREQLKAIKAELGESDEIDQEIDEYEEKIESKDLPDYVKEKAKEELRRLSRMGPGSAEGSVVRTYIDWLLDLPWNEETKDVLDLKRAEKILNEDHYGLKKVKERILEFLAVRSYHEKMKSPILCLVGPPGVGKTSLGKSIARAMNRKFVRLSLGGVRDEAEIRGHRRTYVGAIPGGIINSLKIAGSKNPVFLLDEIDKMSSDFRGDPASAMLEVLDPEQNSTYRDHYIDLPFDLSRVLFITTANTLDTIPAPLLDRMEVIYISGYTEEEKLHIAKEHLVPKILKEHGATDEIIKIQDSAIIGIISEYTREAGVRALEQNIAKVVRKSIKTIVEDKAKSIKVGKQNLQKYLGKPLFRIDKANLQNKVGMVTGLAWTRVGGDTLTVEATTMPGTGKLTLTGQLGDVMKESAQAGFSYIRSNADTLGINKDFYKNLDIHIHVPEGAIPKDGPSAGITMVTAMVSAIKKVPVRGDIAMTGEITLTGKVLPIGGLKEKVLAAHRAGILKIIAPADNKRDLDEIPQSVKKKLEFKFVSNIDEVLKISLVGENSDENQINRAQSCCIQ</sequence>
<dbReference type="AlphaFoldDB" id="D9TM43"/>
<dbReference type="Pfam" id="PF05362">
    <property type="entry name" value="Lon_C"/>
    <property type="match status" value="1"/>
</dbReference>
<dbReference type="FunFam" id="3.40.50.300:FF:000382">
    <property type="entry name" value="Lon protease homolog 2, peroxisomal"/>
    <property type="match status" value="1"/>
</dbReference>
<feature type="binding site" evidence="9 12">
    <location>
        <begin position="354"/>
        <end position="361"/>
    </location>
    <ligand>
        <name>ATP</name>
        <dbReference type="ChEBI" id="CHEBI:30616"/>
    </ligand>
</feature>
<accession>D9TM43</accession>
<dbReference type="CDD" id="cd19500">
    <property type="entry name" value="RecA-like_Lon"/>
    <property type="match status" value="1"/>
</dbReference>
<evidence type="ECO:0000259" key="15">
    <source>
        <dbReference type="PROSITE" id="PS51786"/>
    </source>
</evidence>
<protein>
    <recommendedName>
        <fullName evidence="9 10">Lon protease</fullName>
        <ecNumber evidence="9 10">3.4.21.53</ecNumber>
    </recommendedName>
    <alternativeName>
        <fullName evidence="9">ATP-dependent protease La</fullName>
    </alternativeName>
</protein>
<keyword evidence="18" id="KW-1185">Reference proteome</keyword>
<dbReference type="SUPFAM" id="SSF52540">
    <property type="entry name" value="P-loop containing nucleoside triphosphate hydrolases"/>
    <property type="match status" value="1"/>
</dbReference>
<dbReference type="GO" id="GO:0005737">
    <property type="term" value="C:cytoplasm"/>
    <property type="evidence" value="ECO:0007669"/>
    <property type="project" value="UniProtKB-SubCell"/>
</dbReference>
<evidence type="ECO:0000256" key="1">
    <source>
        <dbReference type="ARBA" id="ARBA00004496"/>
    </source>
</evidence>